<dbReference type="GeneID" id="118409406"/>
<dbReference type="GO" id="GO:0005886">
    <property type="term" value="C:plasma membrane"/>
    <property type="evidence" value="ECO:0007669"/>
    <property type="project" value="UniProtKB-SubCell"/>
</dbReference>
<keyword evidence="8" id="KW-1185">Reference proteome</keyword>
<evidence type="ECO:0000256" key="1">
    <source>
        <dbReference type="ARBA" id="ARBA00004141"/>
    </source>
</evidence>
<keyword evidence="5 6" id="KW-0472">Membrane</keyword>
<dbReference type="Proteomes" id="UP000001554">
    <property type="component" value="Chromosome 2"/>
</dbReference>
<evidence type="ECO:0000256" key="3">
    <source>
        <dbReference type="ARBA" id="ARBA00022692"/>
    </source>
</evidence>
<evidence type="ECO:0000256" key="7">
    <source>
        <dbReference type="SAM" id="MobiDB-lite"/>
    </source>
</evidence>
<evidence type="ECO:0000256" key="5">
    <source>
        <dbReference type="ARBA" id="ARBA00023136"/>
    </source>
</evidence>
<dbReference type="OMA" id="VKWINIF"/>
<dbReference type="KEGG" id="bfo:118409406"/>
<gene>
    <name evidence="9" type="primary">LOC118409406</name>
</gene>
<dbReference type="PANTHER" id="PTHR12385:SF96">
    <property type="entry name" value="CHOLINE TRANSPORTER-LIKE PROTEIN"/>
    <property type="match status" value="1"/>
</dbReference>
<feature type="transmembrane region" description="Helical" evidence="6">
    <location>
        <begin position="403"/>
        <end position="425"/>
    </location>
</feature>
<organism evidence="8 9">
    <name type="scientific">Branchiostoma floridae</name>
    <name type="common">Florida lancelet</name>
    <name type="synonym">Amphioxus</name>
    <dbReference type="NCBI Taxonomy" id="7739"/>
    <lineage>
        <taxon>Eukaryota</taxon>
        <taxon>Metazoa</taxon>
        <taxon>Chordata</taxon>
        <taxon>Cephalochordata</taxon>
        <taxon>Leptocardii</taxon>
        <taxon>Amphioxiformes</taxon>
        <taxon>Branchiostomatidae</taxon>
        <taxon>Branchiostoma</taxon>
    </lineage>
</organism>
<feature type="transmembrane region" description="Helical" evidence="6">
    <location>
        <begin position="546"/>
        <end position="564"/>
    </location>
</feature>
<evidence type="ECO:0000313" key="9">
    <source>
        <dbReference type="RefSeq" id="XP_035666309.1"/>
    </source>
</evidence>
<feature type="region of interest" description="Disordered" evidence="7">
    <location>
        <begin position="639"/>
        <end position="664"/>
    </location>
</feature>
<dbReference type="GO" id="GO:0022857">
    <property type="term" value="F:transmembrane transporter activity"/>
    <property type="evidence" value="ECO:0000318"/>
    <property type="project" value="GO_Central"/>
</dbReference>
<keyword evidence="3 6" id="KW-0812">Transmembrane</keyword>
<evidence type="ECO:0000313" key="8">
    <source>
        <dbReference type="Proteomes" id="UP000001554"/>
    </source>
</evidence>
<reference evidence="9" key="2">
    <citation type="submission" date="2025-08" db="UniProtKB">
        <authorList>
            <consortium name="RefSeq"/>
        </authorList>
    </citation>
    <scope>IDENTIFICATION</scope>
    <source>
        <strain evidence="9">S238N-H82</strain>
        <tissue evidence="9">Testes</tissue>
    </source>
</reference>
<name>A0A9J7HUT9_BRAFL</name>
<feature type="transmembrane region" description="Helical" evidence="6">
    <location>
        <begin position="446"/>
        <end position="470"/>
    </location>
</feature>
<dbReference type="RefSeq" id="XP_035666309.1">
    <property type="nucleotide sequence ID" value="XM_035810416.1"/>
</dbReference>
<reference evidence="8" key="1">
    <citation type="journal article" date="2020" name="Nat. Ecol. Evol.">
        <title>Deeply conserved synteny resolves early events in vertebrate evolution.</title>
        <authorList>
            <person name="Simakov O."/>
            <person name="Marletaz F."/>
            <person name="Yue J.X."/>
            <person name="O'Connell B."/>
            <person name="Jenkins J."/>
            <person name="Brandt A."/>
            <person name="Calef R."/>
            <person name="Tung C.H."/>
            <person name="Huang T.K."/>
            <person name="Schmutz J."/>
            <person name="Satoh N."/>
            <person name="Yu J.K."/>
            <person name="Putnam N.H."/>
            <person name="Green R.E."/>
            <person name="Rokhsar D.S."/>
        </authorList>
    </citation>
    <scope>NUCLEOTIDE SEQUENCE [LARGE SCALE GENOMIC DNA]</scope>
    <source>
        <strain evidence="8">S238N-H82</strain>
    </source>
</reference>
<dbReference type="OrthoDB" id="420519at2759"/>
<comment type="function">
    <text evidence="6">Choline transporter.</text>
</comment>
<dbReference type="GO" id="GO:0055085">
    <property type="term" value="P:transmembrane transport"/>
    <property type="evidence" value="ECO:0000318"/>
    <property type="project" value="GO_Central"/>
</dbReference>
<evidence type="ECO:0000256" key="4">
    <source>
        <dbReference type="ARBA" id="ARBA00022989"/>
    </source>
</evidence>
<proteinExistence type="inferred from homology"/>
<accession>A0A9J7HUT9</accession>
<feature type="transmembrane region" description="Helical" evidence="6">
    <location>
        <begin position="299"/>
        <end position="319"/>
    </location>
</feature>
<feature type="transmembrane region" description="Helical" evidence="6">
    <location>
        <begin position="340"/>
        <end position="369"/>
    </location>
</feature>
<feature type="transmembrane region" description="Helical" evidence="6">
    <location>
        <begin position="258"/>
        <end position="279"/>
    </location>
</feature>
<keyword evidence="4 6" id="KW-1133">Transmembrane helix</keyword>
<comment type="subcellular location">
    <subcellularLocation>
        <location evidence="6">Cell membrane</location>
        <topology evidence="6">Multi-pass membrane protein</topology>
    </subcellularLocation>
    <subcellularLocation>
        <location evidence="1">Membrane</location>
        <topology evidence="1">Multi-pass membrane protein</topology>
    </subcellularLocation>
</comment>
<feature type="transmembrane region" description="Helical" evidence="6">
    <location>
        <begin position="576"/>
        <end position="598"/>
    </location>
</feature>
<comment type="similarity">
    <text evidence="2 6">Belongs to the CTL (choline transporter-like) family.</text>
</comment>
<evidence type="ECO:0000256" key="6">
    <source>
        <dbReference type="RuleBase" id="RU368066"/>
    </source>
</evidence>
<evidence type="ECO:0000256" key="2">
    <source>
        <dbReference type="ARBA" id="ARBA00007168"/>
    </source>
</evidence>
<dbReference type="Pfam" id="PF04515">
    <property type="entry name" value="Choline_transpo"/>
    <property type="match status" value="1"/>
</dbReference>
<feature type="transmembrane region" description="Helical" evidence="6">
    <location>
        <begin position="234"/>
        <end position="251"/>
    </location>
</feature>
<dbReference type="InterPro" id="IPR007603">
    <property type="entry name" value="Choline_transptr-like"/>
</dbReference>
<sequence length="664" mass="73849">MWCCSGQGRQPYAIASCTSQTRVKPIRVKSGEEQEVPDDFDGPLSERSCRDVFFLLLFLAFWGGMGYVTYLALVGGNMFRLLYGVDSWGNICGVKNDVIGNVSLSGQDMTSKQFLFFYDLTDVSAIFATSTDTVRLCVKSCPSENVTSLEAIQTLAHNGTTVLCRYNVPTTSYVADGVTCPIVPVPRASPFLNRCVPDSLTSGVDGVLSSVSDAFSANTWKTILKDIELSWKDVLILTAIGFGFSLVMTALMRFFAAFIIYLTIVVFILGSLGGTGYLWYRWHSENTADPVGQNVQTFLIAAICATVVTVLVLLLLLIMRKRIGLVVQLFQEAGKAVARMPLLLLQPVWTTIATILFGAYWVVIFLYIYTAGTPVVQSNGYVTFQTDSLLEKLVWYHVFGGLWMLQFLIGCQHVTIAGAVATWFFTRNKKKMQSPISKSMGRLIRYHLGSVAFGAMIIALVQLARIILAYIQNRLKGRAGEVADFCLRCLACCLWCFEKVLKFINRNAYIMIAIYGYNFCKSAQRAFSVLVSNALRVAALNSIGDFCLFLGKVAVVAATVVVGIELLQNRADLTYYPVPIVLGAICAFLIAHCFFTVYEMAIDTIFLCFCEDEERNDGVTKPYYSSVGLRDYLQKQERAIRAKQSKKQQKQQQQQQGYDNDGYE</sequence>
<dbReference type="AlphaFoldDB" id="A0A9J7HUT9"/>
<feature type="transmembrane region" description="Helical" evidence="6">
    <location>
        <begin position="52"/>
        <end position="73"/>
    </location>
</feature>
<dbReference type="PANTHER" id="PTHR12385">
    <property type="entry name" value="CHOLINE TRANSPORTER-LIKE (SLC FAMILY 44)"/>
    <property type="match status" value="1"/>
</dbReference>
<protein>
    <recommendedName>
        <fullName evidence="6">Choline transporter-like protein</fullName>
    </recommendedName>
</protein>
<dbReference type="GO" id="GO:0016020">
    <property type="term" value="C:membrane"/>
    <property type="evidence" value="ECO:0000318"/>
    <property type="project" value="GO_Central"/>
</dbReference>